<feature type="region of interest" description="Disordered" evidence="1">
    <location>
        <begin position="497"/>
        <end position="523"/>
    </location>
</feature>
<organism evidence="2 3">
    <name type="scientific">Pseudocercospora fijiensis (strain CIRAD86)</name>
    <name type="common">Black leaf streak disease fungus</name>
    <name type="synonym">Mycosphaerella fijiensis</name>
    <dbReference type="NCBI Taxonomy" id="383855"/>
    <lineage>
        <taxon>Eukaryota</taxon>
        <taxon>Fungi</taxon>
        <taxon>Dikarya</taxon>
        <taxon>Ascomycota</taxon>
        <taxon>Pezizomycotina</taxon>
        <taxon>Dothideomycetes</taxon>
        <taxon>Dothideomycetidae</taxon>
        <taxon>Mycosphaerellales</taxon>
        <taxon>Mycosphaerellaceae</taxon>
        <taxon>Pseudocercospora</taxon>
    </lineage>
</organism>
<protein>
    <submittedName>
        <fullName evidence="2">Uncharacterized protein</fullName>
    </submittedName>
</protein>
<evidence type="ECO:0000313" key="3">
    <source>
        <dbReference type="Proteomes" id="UP000016932"/>
    </source>
</evidence>
<sequence length="523" mass="58090">MWFILHVLAPELLEEFKLLVDFGFGGEGFDSSRWYNIIFWGDIRRTHIVAALLVGELAANTGTRFSRGLGLGNGPCRVPPHPSQEHELPASITTPSCTNAYMSMSTPPPQKKCPDFSSTLPPSPPASHEASPSHPGLPRASAIPSHLVSDAHSITGSLRAIFSGQYTPQHARVTFHTSAAEFERLHDEFLAPGADCDGTDDDDFKTWCSNKLRWDWDPHTEEFSLRMPDVLHESFIKQLRTHVLKRRDELADRWHASGNANAAAVLRMIKDEGNSTITFDHRQRMKNWGARDTEELSAHRRGASGELESLQESAQVDITTTFGSSTSRETEGKAAQRIPDIALMHEEQRHYPPLVMEIGNSQSIESLSLTGEAYILDSDNFIKTVVALKLPYLPKSTQKAAKSGKTPDRSATVTLWRSALNASGMGDVEISIDKVPFRNDKGQTQQGEFQLLVRDAMPPSIIQNEDPTSTTFLTQSELNETLAKITFAELSAMLTAADEEKRAGRDSKKAEEEPERRIWGITY</sequence>
<evidence type="ECO:0000256" key="1">
    <source>
        <dbReference type="SAM" id="MobiDB-lite"/>
    </source>
</evidence>
<feature type="compositionally biased region" description="Basic and acidic residues" evidence="1">
    <location>
        <begin position="498"/>
        <end position="523"/>
    </location>
</feature>
<dbReference type="GeneID" id="19334259"/>
<keyword evidence="3" id="KW-1185">Reference proteome</keyword>
<accession>M2YH64</accession>
<name>M2YH64_PSEFD</name>
<dbReference type="HOGENOM" id="CLU_520854_0_0_1"/>
<dbReference type="OrthoDB" id="3687466at2759"/>
<dbReference type="Proteomes" id="UP000016932">
    <property type="component" value="Unassembled WGS sequence"/>
</dbReference>
<dbReference type="EMBL" id="KB446567">
    <property type="protein sequence ID" value="EME77165.1"/>
    <property type="molecule type" value="Genomic_DNA"/>
</dbReference>
<dbReference type="AlphaFoldDB" id="M2YH64"/>
<feature type="region of interest" description="Disordered" evidence="1">
    <location>
        <begin position="103"/>
        <end position="142"/>
    </location>
</feature>
<dbReference type="RefSeq" id="XP_007932212.1">
    <property type="nucleotide sequence ID" value="XM_007934021.1"/>
</dbReference>
<dbReference type="STRING" id="383855.M2YH64"/>
<dbReference type="VEuPathDB" id="FungiDB:MYCFIDRAFT_180038"/>
<dbReference type="KEGG" id="pfj:MYCFIDRAFT_180038"/>
<gene>
    <name evidence="2" type="ORF">MYCFIDRAFT_180038</name>
</gene>
<reference evidence="2 3" key="1">
    <citation type="journal article" date="2012" name="PLoS Pathog.">
        <title>Diverse lifestyles and strategies of plant pathogenesis encoded in the genomes of eighteen Dothideomycetes fungi.</title>
        <authorList>
            <person name="Ohm R.A."/>
            <person name="Feau N."/>
            <person name="Henrissat B."/>
            <person name="Schoch C.L."/>
            <person name="Horwitz B.A."/>
            <person name="Barry K.W."/>
            <person name="Condon B.J."/>
            <person name="Copeland A.C."/>
            <person name="Dhillon B."/>
            <person name="Glaser F."/>
            <person name="Hesse C.N."/>
            <person name="Kosti I."/>
            <person name="LaButti K."/>
            <person name="Lindquist E.A."/>
            <person name="Lucas S."/>
            <person name="Salamov A.A."/>
            <person name="Bradshaw R.E."/>
            <person name="Ciuffetti L."/>
            <person name="Hamelin R.C."/>
            <person name="Kema G.H.J."/>
            <person name="Lawrence C."/>
            <person name="Scott J.A."/>
            <person name="Spatafora J.W."/>
            <person name="Turgeon B.G."/>
            <person name="de Wit P.J.G.M."/>
            <person name="Zhong S."/>
            <person name="Goodwin S.B."/>
            <person name="Grigoriev I.V."/>
        </authorList>
    </citation>
    <scope>NUCLEOTIDE SEQUENCE [LARGE SCALE GENOMIC DNA]</scope>
    <source>
        <strain evidence="2 3">CIRAD86</strain>
    </source>
</reference>
<proteinExistence type="predicted"/>
<evidence type="ECO:0000313" key="2">
    <source>
        <dbReference type="EMBL" id="EME77165.1"/>
    </source>
</evidence>